<gene>
    <name evidence="9" type="ORF">SLS63_011478</name>
</gene>
<dbReference type="InterPro" id="IPR001789">
    <property type="entry name" value="Sig_transdc_resp-reg_receiver"/>
</dbReference>
<dbReference type="Pfam" id="PF02518">
    <property type="entry name" value="HATPase_c"/>
    <property type="match status" value="1"/>
</dbReference>
<evidence type="ECO:0000256" key="4">
    <source>
        <dbReference type="ARBA" id="ARBA00022777"/>
    </source>
</evidence>
<evidence type="ECO:0000256" key="5">
    <source>
        <dbReference type="PROSITE-ProRule" id="PRU00169"/>
    </source>
</evidence>
<feature type="domain" description="Response regulatory" evidence="8">
    <location>
        <begin position="968"/>
        <end position="1089"/>
    </location>
</feature>
<dbReference type="Gene3D" id="3.40.50.2300">
    <property type="match status" value="1"/>
</dbReference>
<dbReference type="PROSITE" id="PS50109">
    <property type="entry name" value="HIS_KIN"/>
    <property type="match status" value="1"/>
</dbReference>
<feature type="compositionally biased region" description="Basic and acidic residues" evidence="6">
    <location>
        <begin position="397"/>
        <end position="406"/>
    </location>
</feature>
<dbReference type="SUPFAM" id="SSF52172">
    <property type="entry name" value="CheY-like"/>
    <property type="match status" value="1"/>
</dbReference>
<feature type="region of interest" description="Disordered" evidence="6">
    <location>
        <begin position="1"/>
        <end position="28"/>
    </location>
</feature>
<feature type="modified residue" description="4-aspartylphosphate" evidence="5">
    <location>
        <position position="1019"/>
    </location>
</feature>
<comment type="catalytic activity">
    <reaction evidence="1">
        <text>ATP + protein L-histidine = ADP + protein N-phospho-L-histidine.</text>
        <dbReference type="EC" id="2.7.13.3"/>
    </reaction>
</comment>
<keyword evidence="4" id="KW-0418">Kinase</keyword>
<proteinExistence type="predicted"/>
<dbReference type="InterPro" id="IPR011006">
    <property type="entry name" value="CheY-like_superfamily"/>
</dbReference>
<evidence type="ECO:0000256" key="6">
    <source>
        <dbReference type="SAM" id="MobiDB-lite"/>
    </source>
</evidence>
<evidence type="ECO:0000313" key="10">
    <source>
        <dbReference type="Proteomes" id="UP001430848"/>
    </source>
</evidence>
<feature type="region of interest" description="Disordered" evidence="6">
    <location>
        <begin position="295"/>
        <end position="318"/>
    </location>
</feature>
<keyword evidence="10" id="KW-1185">Reference proteome</keyword>
<dbReference type="SMART" id="SM00387">
    <property type="entry name" value="HATPase_c"/>
    <property type="match status" value="1"/>
</dbReference>
<comment type="caution">
    <text evidence="9">The sequence shown here is derived from an EMBL/GenBank/DDBJ whole genome shotgun (WGS) entry which is preliminary data.</text>
</comment>
<dbReference type="CDD" id="cd17546">
    <property type="entry name" value="REC_hyHK_CKI1_RcsC-like"/>
    <property type="match status" value="1"/>
</dbReference>
<evidence type="ECO:0000259" key="7">
    <source>
        <dbReference type="PROSITE" id="PS50109"/>
    </source>
</evidence>
<dbReference type="InterPro" id="IPR005467">
    <property type="entry name" value="His_kinase_dom"/>
</dbReference>
<evidence type="ECO:0000256" key="1">
    <source>
        <dbReference type="ARBA" id="ARBA00000085"/>
    </source>
</evidence>
<protein>
    <recommendedName>
        <fullName evidence="2">histidine kinase</fullName>
        <ecNumber evidence="2">2.7.13.3</ecNumber>
    </recommendedName>
</protein>
<evidence type="ECO:0000256" key="3">
    <source>
        <dbReference type="ARBA" id="ARBA00022679"/>
    </source>
</evidence>
<keyword evidence="5" id="KW-0597">Phosphoprotein</keyword>
<dbReference type="InterPro" id="IPR004358">
    <property type="entry name" value="Sig_transdc_His_kin-like_C"/>
</dbReference>
<dbReference type="SUPFAM" id="SSF55781">
    <property type="entry name" value="GAF domain-like"/>
    <property type="match status" value="1"/>
</dbReference>
<evidence type="ECO:0000313" key="9">
    <source>
        <dbReference type="EMBL" id="KAK7714961.1"/>
    </source>
</evidence>
<feature type="compositionally biased region" description="Basic and acidic residues" evidence="6">
    <location>
        <begin position="296"/>
        <end position="312"/>
    </location>
</feature>
<dbReference type="SMART" id="SM00448">
    <property type="entry name" value="REC"/>
    <property type="match status" value="1"/>
</dbReference>
<feature type="region of interest" description="Disordered" evidence="6">
    <location>
        <begin position="258"/>
        <end position="282"/>
    </location>
</feature>
<dbReference type="PANTHER" id="PTHR43047:SF72">
    <property type="entry name" value="OSMOSENSING HISTIDINE PROTEIN KINASE SLN1"/>
    <property type="match status" value="1"/>
</dbReference>
<evidence type="ECO:0000259" key="8">
    <source>
        <dbReference type="PROSITE" id="PS50110"/>
    </source>
</evidence>
<dbReference type="Proteomes" id="UP001430848">
    <property type="component" value="Unassembled WGS sequence"/>
</dbReference>
<dbReference type="EC" id="2.7.13.3" evidence="2"/>
<accession>A0ABR1NTX8</accession>
<dbReference type="PANTHER" id="PTHR43047">
    <property type="entry name" value="TWO-COMPONENT HISTIDINE PROTEIN KINASE"/>
    <property type="match status" value="1"/>
</dbReference>
<dbReference type="Gene3D" id="3.30.565.10">
    <property type="entry name" value="Histidine kinase-like ATPase, C-terminal domain"/>
    <property type="match status" value="1"/>
</dbReference>
<keyword evidence="3" id="KW-0808">Transferase</keyword>
<feature type="compositionally biased region" description="Polar residues" evidence="6">
    <location>
        <begin position="407"/>
        <end position="420"/>
    </location>
</feature>
<dbReference type="PRINTS" id="PR00344">
    <property type="entry name" value="BCTRLSENSOR"/>
</dbReference>
<dbReference type="EMBL" id="JAKNSF020000110">
    <property type="protein sequence ID" value="KAK7714961.1"/>
    <property type="molecule type" value="Genomic_DNA"/>
</dbReference>
<dbReference type="InterPro" id="IPR036890">
    <property type="entry name" value="HATPase_C_sf"/>
</dbReference>
<evidence type="ECO:0000256" key="2">
    <source>
        <dbReference type="ARBA" id="ARBA00012438"/>
    </source>
</evidence>
<dbReference type="InterPro" id="IPR029016">
    <property type="entry name" value="GAF-like_dom_sf"/>
</dbReference>
<dbReference type="Gene3D" id="3.30.450.40">
    <property type="match status" value="1"/>
</dbReference>
<feature type="domain" description="Histidine kinase" evidence="7">
    <location>
        <begin position="679"/>
        <end position="791"/>
    </location>
</feature>
<dbReference type="PROSITE" id="PS50110">
    <property type="entry name" value="RESPONSE_REGULATORY"/>
    <property type="match status" value="1"/>
</dbReference>
<organism evidence="9 10">
    <name type="scientific">Diaporthe eres</name>
    <name type="common">Phomopsis oblonga</name>
    <dbReference type="NCBI Taxonomy" id="83184"/>
    <lineage>
        <taxon>Eukaryota</taxon>
        <taxon>Fungi</taxon>
        <taxon>Dikarya</taxon>
        <taxon>Ascomycota</taxon>
        <taxon>Pezizomycotina</taxon>
        <taxon>Sordariomycetes</taxon>
        <taxon>Sordariomycetidae</taxon>
        <taxon>Diaporthales</taxon>
        <taxon>Diaporthaceae</taxon>
        <taxon>Diaporthe</taxon>
        <taxon>Diaporthe eres species complex</taxon>
    </lineage>
</organism>
<dbReference type="Pfam" id="PF00072">
    <property type="entry name" value="Response_reg"/>
    <property type="match status" value="1"/>
</dbReference>
<feature type="region of interest" description="Disordered" evidence="6">
    <location>
        <begin position="397"/>
        <end position="425"/>
    </location>
</feature>
<name>A0ABR1NTX8_DIAER</name>
<dbReference type="InterPro" id="IPR003594">
    <property type="entry name" value="HATPase_dom"/>
</dbReference>
<reference evidence="9 10" key="1">
    <citation type="submission" date="2024-02" db="EMBL/GenBank/DDBJ databases">
        <title>De novo assembly and annotation of 12 fungi associated with fruit tree decline syndrome in Ontario, Canada.</title>
        <authorList>
            <person name="Sulman M."/>
            <person name="Ellouze W."/>
            <person name="Ilyukhin E."/>
        </authorList>
    </citation>
    <scope>NUCLEOTIDE SEQUENCE [LARGE SCALE GENOMIC DNA]</scope>
    <source>
        <strain evidence="9 10">M169</strain>
    </source>
</reference>
<sequence>MESPKDAQASVGGDPSPPRIPASEGSRTRETLKYASSLIRRTHFIDPQQPFDSSHIAPCSDAGLTAFAQLAALRLNVSRCLISLFDRNYQYIVAEATQSLCLDPDTQLDPLQLRLSGTAIPRGTRCPNEQVLESPPTIHHENASDKKFIPLSPVFVVPDLAQDERFSDAFFRQNWPQTRFYAGVPIRSKKGVNIGVYHVYDDLPRSELDLGDVDKQFLRDMASIVWRHLESRAAVESIHRGERMVRGLGSFVEGQATLSSSTGQFQDAPGQEEGALNQRQQGLQRDRDAIQALSPDEERSHFFRTRSSDPDRSSAMPETTPTFAVARTESPSIIEAPAQNIAVNALPNRPASVTMPDPHIAQLKQTFSRAANIVRESVEVEGALFLDASVGSFGGLVEDRRSRDSTDSNGWRSTASSSNDDLPKALSLSTGEPVTYCDVFGYSTTGASSIDGAASFSKHMLVPERLLKSLLRRYPAGKIFSFGTDGLLLSGGSETDEGGPPSPPRQKPSTISDSKGKRKVHRPFSTLEGQAQAITTLFPGARSVAVFPLWDQIKERWFAGGFIWTSSSNRLFTTEGELSYLRAYATTVMGLGMISLTTETQVDILVEEVVEVSVAQLKEQDAHIHDDNRALGRLDSAAAAEAFGHNAHFPQAKTPGVVVYLDSMDPTVSWDFRTQPGALRRVVMNILGNSLKFTQNGFVWVTLRQVDLPKRDRVQRSKVVITISDSGKGISEDFLRNDLFKPFMQEDHLAPGTGLGMSLVHNISKTLGGSLAITSQLGRGTTARVTLPLFRSATVTKRDAYLSEQFQELRGLRICLRGFDKCYDRVVDKMPDEPPRVSESAVMEMLCRDWLGMLVIPVTAVQEETPDVFLYSEQAFNDMGDQTHHPASPTVIICQSALTAHAFTHSSKKSQLTEFISQPDAGSVDKDAPEAIPLHSKGEPQGAQLPVRPGPTVATGQTASTQQPSPYKYLLVDDNDINLKILASFMKRLGHEYDTAVNGLEALQMYTANPGLYPFILMDISMPLMDGLESTRKIRQRERDDKIQPATVIALTGLASATIQREAIASGMDVFLTKPVNLKSLQQILGSYTQNSST</sequence>
<feature type="region of interest" description="Disordered" evidence="6">
    <location>
        <begin position="491"/>
        <end position="519"/>
    </location>
</feature>
<dbReference type="SUPFAM" id="SSF55874">
    <property type="entry name" value="ATPase domain of HSP90 chaperone/DNA topoisomerase II/histidine kinase"/>
    <property type="match status" value="1"/>
</dbReference>
<feature type="region of interest" description="Disordered" evidence="6">
    <location>
        <begin position="919"/>
        <end position="961"/>
    </location>
</feature>